<proteinExistence type="inferred from homology"/>
<evidence type="ECO:0000256" key="2">
    <source>
        <dbReference type="ARBA" id="ARBA00022980"/>
    </source>
</evidence>
<comment type="caution">
    <text evidence="6">The sequence shown here is derived from an EMBL/GenBank/DDBJ whole genome shotgun (WGS) entry which is preliminary data.</text>
</comment>
<keyword evidence="4" id="KW-0694">RNA-binding</keyword>
<dbReference type="Proteomes" id="UP000277633">
    <property type="component" value="Unassembled WGS sequence"/>
</dbReference>
<dbReference type="Pfam" id="PF00416">
    <property type="entry name" value="Ribosomal_S13"/>
    <property type="match status" value="1"/>
</dbReference>
<protein>
    <recommendedName>
        <fullName evidence="4">Small ribosomal subunit protein uS13</fullName>
    </recommendedName>
</protein>
<comment type="similarity">
    <text evidence="1 4">Belongs to the universal ribosomal protein uS13 family.</text>
</comment>
<dbReference type="PANTHER" id="PTHR10871:SF3">
    <property type="entry name" value="SMALL RIBOSOMAL SUBUNIT PROTEIN US13"/>
    <property type="match status" value="1"/>
</dbReference>
<comment type="function">
    <text evidence="4">Located at the top of the head of the 30S subunit, it contacts several helices of the 16S rRNA. In the 70S ribosome it contacts the 23S rRNA (bridge B1a) and protein L5 of the 50S subunit (bridge B1b), connecting the 2 subunits; these bridges are implicated in subunit movement.</text>
</comment>
<dbReference type="GO" id="GO:0003735">
    <property type="term" value="F:structural constituent of ribosome"/>
    <property type="evidence" value="ECO:0007669"/>
    <property type="project" value="InterPro"/>
</dbReference>
<dbReference type="Gene3D" id="1.10.8.50">
    <property type="match status" value="1"/>
</dbReference>
<keyword evidence="3 4" id="KW-0687">Ribonucleoprotein</keyword>
<reference evidence="6 7" key="1">
    <citation type="submission" date="2018-06" db="EMBL/GenBank/DDBJ databases">
        <title>Extensive metabolic versatility and redundancy in microbially diverse, dynamic hydrothermal sediments.</title>
        <authorList>
            <person name="Dombrowski N."/>
            <person name="Teske A."/>
            <person name="Baker B.J."/>
        </authorList>
    </citation>
    <scope>NUCLEOTIDE SEQUENCE [LARGE SCALE GENOMIC DNA]</scope>
    <source>
        <strain evidence="6">B9_G13</strain>
    </source>
</reference>
<evidence type="ECO:0000256" key="4">
    <source>
        <dbReference type="HAMAP-Rule" id="MF_01315"/>
    </source>
</evidence>
<dbReference type="EMBL" id="QMWO01000016">
    <property type="protein sequence ID" value="RLG70188.1"/>
    <property type="molecule type" value="Genomic_DNA"/>
</dbReference>
<evidence type="ECO:0000256" key="1">
    <source>
        <dbReference type="ARBA" id="ARBA00008080"/>
    </source>
</evidence>
<feature type="compositionally biased region" description="Basic residues" evidence="5">
    <location>
        <begin position="165"/>
        <end position="176"/>
    </location>
</feature>
<dbReference type="InterPro" id="IPR001892">
    <property type="entry name" value="Ribosomal_uS13"/>
</dbReference>
<accession>A0A497JGK1</accession>
<comment type="subunit">
    <text evidence="4">Part of the 30S ribosomal subunit. Forms a loose heterodimer with protein S19. Forms two bridges to the 50S subunit in the 70S ribosome.</text>
</comment>
<dbReference type="AlphaFoldDB" id="A0A497JGK1"/>
<dbReference type="NCBIfam" id="NF003140">
    <property type="entry name" value="PRK04053.1"/>
    <property type="match status" value="1"/>
</dbReference>
<dbReference type="GO" id="GO:0006412">
    <property type="term" value="P:translation"/>
    <property type="evidence" value="ECO:0007669"/>
    <property type="project" value="UniProtKB-UniRule"/>
</dbReference>
<dbReference type="GO" id="GO:0005829">
    <property type="term" value="C:cytosol"/>
    <property type="evidence" value="ECO:0007669"/>
    <property type="project" value="TreeGrafter"/>
</dbReference>
<name>A0A497JGK1_9ARCH</name>
<feature type="compositionally biased region" description="Basic residues" evidence="5">
    <location>
        <begin position="142"/>
        <end position="151"/>
    </location>
</feature>
<dbReference type="GO" id="GO:0015935">
    <property type="term" value="C:small ribosomal subunit"/>
    <property type="evidence" value="ECO:0007669"/>
    <property type="project" value="TreeGrafter"/>
</dbReference>
<dbReference type="PANTHER" id="PTHR10871">
    <property type="entry name" value="30S RIBOSOMAL PROTEIN S13/40S RIBOSOMAL PROTEIN S18"/>
    <property type="match status" value="1"/>
</dbReference>
<dbReference type="Gene3D" id="4.10.910.10">
    <property type="entry name" value="30s ribosomal protein s13, domain 2"/>
    <property type="match status" value="1"/>
</dbReference>
<evidence type="ECO:0000256" key="5">
    <source>
        <dbReference type="SAM" id="MobiDB-lite"/>
    </source>
</evidence>
<evidence type="ECO:0000313" key="6">
    <source>
        <dbReference type="EMBL" id="RLG70188.1"/>
    </source>
</evidence>
<gene>
    <name evidence="4" type="primary">rps13</name>
    <name evidence="6" type="ORF">DRO07_00775</name>
</gene>
<sequence length="176" mass="20308">MAEQTKEQEKKQFRYIVRVASRDLDGNRPIYMALTNIKGIGHRASLIFARAFERETGIPFDERIGKLNEEHVKLLESIIKDPLRYGVPEWVLNRRKDFYTGKAMHAIMGDLEFTTREDIKRLNRIKSYRGLRLAWGLPVRGQRTKSTHRGKGPIVGVQKKEARPGTKKKSSSSKSK</sequence>
<dbReference type="PROSITE" id="PS50159">
    <property type="entry name" value="RIBOSOMAL_S13_2"/>
    <property type="match status" value="1"/>
</dbReference>
<feature type="region of interest" description="Disordered" evidence="5">
    <location>
        <begin position="142"/>
        <end position="176"/>
    </location>
</feature>
<keyword evidence="2 4" id="KW-0689">Ribosomal protein</keyword>
<evidence type="ECO:0000256" key="3">
    <source>
        <dbReference type="ARBA" id="ARBA00023274"/>
    </source>
</evidence>
<dbReference type="InterPro" id="IPR010979">
    <property type="entry name" value="Ribosomal_uS13-like_H2TH"/>
</dbReference>
<dbReference type="SUPFAM" id="SSF46946">
    <property type="entry name" value="S13-like H2TH domain"/>
    <property type="match status" value="1"/>
</dbReference>
<organism evidence="6 7">
    <name type="scientific">Candidatus Iainarchaeum sp</name>
    <dbReference type="NCBI Taxonomy" id="3101447"/>
    <lineage>
        <taxon>Archaea</taxon>
        <taxon>Candidatus Iainarchaeota</taxon>
        <taxon>Candidatus Iainarchaeia</taxon>
        <taxon>Candidatus Iainarchaeales</taxon>
        <taxon>Candidatus Iainarchaeaceae</taxon>
        <taxon>Candidatus Iainarchaeum</taxon>
    </lineage>
</organism>
<evidence type="ECO:0000313" key="7">
    <source>
        <dbReference type="Proteomes" id="UP000277633"/>
    </source>
</evidence>
<keyword evidence="4" id="KW-0699">rRNA-binding</keyword>
<dbReference type="HAMAP" id="MF_01315">
    <property type="entry name" value="Ribosomal_uS13"/>
    <property type="match status" value="1"/>
</dbReference>
<dbReference type="GO" id="GO:0019843">
    <property type="term" value="F:rRNA binding"/>
    <property type="evidence" value="ECO:0007669"/>
    <property type="project" value="UniProtKB-UniRule"/>
</dbReference>
<dbReference type="InterPro" id="IPR027437">
    <property type="entry name" value="Rbsml_uS13_C"/>
</dbReference>